<feature type="domain" description="Molybdopterin-guanine dinucleotide biosynthesis protein B (MobB)" evidence="1">
    <location>
        <begin position="4"/>
        <end position="123"/>
    </location>
</feature>
<dbReference type="PANTHER" id="PTHR40072:SF1">
    <property type="entry name" value="MOLYBDOPTERIN-GUANINE DINUCLEOTIDE BIOSYNTHESIS ADAPTER PROTEIN"/>
    <property type="match status" value="1"/>
</dbReference>
<evidence type="ECO:0000313" key="3">
    <source>
        <dbReference type="Proteomes" id="UP000626786"/>
    </source>
</evidence>
<reference evidence="2 3" key="1">
    <citation type="submission" date="2020-08" db="EMBL/GenBank/DDBJ databases">
        <title>A Genomic Blueprint of the Chicken Gut Microbiome.</title>
        <authorList>
            <person name="Gilroy R."/>
            <person name="Ravi A."/>
            <person name="Getino M."/>
            <person name="Pursley I."/>
            <person name="Horton D.L."/>
            <person name="Alikhan N.-F."/>
            <person name="Baker D."/>
            <person name="Gharbi K."/>
            <person name="Hall N."/>
            <person name="Watson M."/>
            <person name="Adriaenssens E.M."/>
            <person name="Foster-Nyarko E."/>
            <person name="Jarju S."/>
            <person name="Secka A."/>
            <person name="Antonio M."/>
            <person name="Oren A."/>
            <person name="Chaudhuri R."/>
            <person name="La Ragione R.M."/>
            <person name="Hildebrand F."/>
            <person name="Pallen M.J."/>
        </authorList>
    </citation>
    <scope>NUCLEOTIDE SEQUENCE [LARGE SCALE GENOMIC DNA]</scope>
    <source>
        <strain evidence="2 3">Sa2YVA2</strain>
    </source>
</reference>
<keyword evidence="3" id="KW-1185">Reference proteome</keyword>
<evidence type="ECO:0000259" key="1">
    <source>
        <dbReference type="Pfam" id="PF03205"/>
    </source>
</evidence>
<accession>A0ABR8UBY4</accession>
<dbReference type="RefSeq" id="WP_191695075.1">
    <property type="nucleotide sequence ID" value="NZ_JACSQN010000010.1"/>
</dbReference>
<dbReference type="InterPro" id="IPR004435">
    <property type="entry name" value="MobB_dom"/>
</dbReference>
<dbReference type="Proteomes" id="UP000626786">
    <property type="component" value="Unassembled WGS sequence"/>
</dbReference>
<dbReference type="PANTHER" id="PTHR40072">
    <property type="entry name" value="MOLYBDOPTERIN-GUANINE DINUCLEOTIDE BIOSYNTHESIS ADAPTER PROTEIN-RELATED"/>
    <property type="match status" value="1"/>
</dbReference>
<sequence>MKTLHVVGYKNSGKTTLITRWIRLLKEKGLKVAVLKHHGHGGKPDMSDSGTDTMQFLDNGADATVVAGGGAVQFIWNEEPDFMQLKEMAATGNPDILLIEGYKEEQGHKVILVRDKEDWQTLSLLQGRQLVIGSTGYEVECHRINHREDHDEIDKWFNEWVEEGNGDETV</sequence>
<name>A0ABR8UBY4_9BACL</name>
<dbReference type="NCBIfam" id="TIGR00176">
    <property type="entry name" value="mobB"/>
    <property type="match status" value="1"/>
</dbReference>
<dbReference type="Gene3D" id="3.40.50.300">
    <property type="entry name" value="P-loop containing nucleotide triphosphate hydrolases"/>
    <property type="match status" value="1"/>
</dbReference>
<organism evidence="2 3">
    <name type="scientific">Sporosarcina quadrami</name>
    <dbReference type="NCBI Taxonomy" id="2762234"/>
    <lineage>
        <taxon>Bacteria</taxon>
        <taxon>Bacillati</taxon>
        <taxon>Bacillota</taxon>
        <taxon>Bacilli</taxon>
        <taxon>Bacillales</taxon>
        <taxon>Caryophanaceae</taxon>
        <taxon>Sporosarcina</taxon>
    </lineage>
</organism>
<dbReference type="Pfam" id="PF03205">
    <property type="entry name" value="MobB"/>
    <property type="match status" value="1"/>
</dbReference>
<protein>
    <submittedName>
        <fullName evidence="2">Molybdopterin-guanine dinucleotide biosynthesis protein B</fullName>
    </submittedName>
</protein>
<evidence type="ECO:0000313" key="2">
    <source>
        <dbReference type="EMBL" id="MBD7985249.1"/>
    </source>
</evidence>
<proteinExistence type="predicted"/>
<dbReference type="EMBL" id="JACSQN010000010">
    <property type="protein sequence ID" value="MBD7985249.1"/>
    <property type="molecule type" value="Genomic_DNA"/>
</dbReference>
<gene>
    <name evidence="2" type="primary">mobB</name>
    <name evidence="2" type="ORF">H9649_11680</name>
</gene>
<dbReference type="InterPro" id="IPR052539">
    <property type="entry name" value="MGD_biosynthesis_adapter"/>
</dbReference>
<dbReference type="SUPFAM" id="SSF52540">
    <property type="entry name" value="P-loop containing nucleoside triphosphate hydrolases"/>
    <property type="match status" value="1"/>
</dbReference>
<dbReference type="InterPro" id="IPR027417">
    <property type="entry name" value="P-loop_NTPase"/>
</dbReference>
<comment type="caution">
    <text evidence="2">The sequence shown here is derived from an EMBL/GenBank/DDBJ whole genome shotgun (WGS) entry which is preliminary data.</text>
</comment>